<dbReference type="PANTHER" id="PTHR43355:SF2">
    <property type="entry name" value="FLAVIN REDUCTASE (NADPH)"/>
    <property type="match status" value="1"/>
</dbReference>
<dbReference type="InterPro" id="IPR051606">
    <property type="entry name" value="Polyketide_Oxido-like"/>
</dbReference>
<proteinExistence type="predicted"/>
<protein>
    <submittedName>
        <fullName evidence="2">Putative NADH-flavin reductase</fullName>
    </submittedName>
</protein>
<keyword evidence="3" id="KW-1185">Reference proteome</keyword>
<dbReference type="GO" id="GO:0016646">
    <property type="term" value="F:oxidoreductase activity, acting on the CH-NH group of donors, NAD or NADP as acceptor"/>
    <property type="evidence" value="ECO:0007669"/>
    <property type="project" value="TreeGrafter"/>
</dbReference>
<dbReference type="SUPFAM" id="SSF51735">
    <property type="entry name" value="NAD(P)-binding Rossmann-fold domains"/>
    <property type="match status" value="1"/>
</dbReference>
<dbReference type="InterPro" id="IPR016040">
    <property type="entry name" value="NAD(P)-bd_dom"/>
</dbReference>
<dbReference type="EMBL" id="JACHMH010000001">
    <property type="protein sequence ID" value="MBB4679325.1"/>
    <property type="molecule type" value="Genomic_DNA"/>
</dbReference>
<dbReference type="Proteomes" id="UP000533598">
    <property type="component" value="Unassembled WGS sequence"/>
</dbReference>
<gene>
    <name evidence="2" type="ORF">HNR67_005443</name>
</gene>
<dbReference type="PANTHER" id="PTHR43355">
    <property type="entry name" value="FLAVIN REDUCTASE (NADPH)"/>
    <property type="match status" value="1"/>
</dbReference>
<accession>A0A7W7FVR4</accession>
<dbReference type="Pfam" id="PF13460">
    <property type="entry name" value="NAD_binding_10"/>
    <property type="match status" value="1"/>
</dbReference>
<sequence>MSKIIVFGAGGRVGRLVVAEALARGHQVTSVVRDPARHPDLPGQVVTGDVTDAASVAALVPGHDVAVSTVYDVSADPSAIYTAAAKALAAVPGVRVLVLGIAVLLESAPGVRLMDAPEFPAEYKPFCLGHLAGTQALAQTEGLDWLVLSPIGEFDFEAGRSGHRIDGGLVAPGWPRTEGALSGLDFVAAVVEEIETPRHHGKQVAVYPV</sequence>
<dbReference type="Gene3D" id="3.40.50.720">
    <property type="entry name" value="NAD(P)-binding Rossmann-like Domain"/>
    <property type="match status" value="1"/>
</dbReference>
<name>A0A7W7FVR4_9PSEU</name>
<dbReference type="RefSeq" id="WP_185005086.1">
    <property type="nucleotide sequence ID" value="NZ_BAAAUI010000001.1"/>
</dbReference>
<evidence type="ECO:0000313" key="3">
    <source>
        <dbReference type="Proteomes" id="UP000533598"/>
    </source>
</evidence>
<dbReference type="InterPro" id="IPR036291">
    <property type="entry name" value="NAD(P)-bd_dom_sf"/>
</dbReference>
<feature type="domain" description="NAD(P)-binding" evidence="1">
    <location>
        <begin position="8"/>
        <end position="155"/>
    </location>
</feature>
<comment type="caution">
    <text evidence="2">The sequence shown here is derived from an EMBL/GenBank/DDBJ whole genome shotgun (WGS) entry which is preliminary data.</text>
</comment>
<reference evidence="2 3" key="1">
    <citation type="submission" date="2020-08" db="EMBL/GenBank/DDBJ databases">
        <title>Sequencing the genomes of 1000 actinobacteria strains.</title>
        <authorList>
            <person name="Klenk H.-P."/>
        </authorList>
    </citation>
    <scope>NUCLEOTIDE SEQUENCE [LARGE SCALE GENOMIC DNA]</scope>
    <source>
        <strain evidence="2 3">DSM 44230</strain>
    </source>
</reference>
<evidence type="ECO:0000313" key="2">
    <source>
        <dbReference type="EMBL" id="MBB4679325.1"/>
    </source>
</evidence>
<organism evidence="2 3">
    <name type="scientific">Crossiella cryophila</name>
    <dbReference type="NCBI Taxonomy" id="43355"/>
    <lineage>
        <taxon>Bacteria</taxon>
        <taxon>Bacillati</taxon>
        <taxon>Actinomycetota</taxon>
        <taxon>Actinomycetes</taxon>
        <taxon>Pseudonocardiales</taxon>
        <taxon>Pseudonocardiaceae</taxon>
        <taxon>Crossiella</taxon>
    </lineage>
</organism>
<dbReference type="AlphaFoldDB" id="A0A7W7FVR4"/>
<evidence type="ECO:0000259" key="1">
    <source>
        <dbReference type="Pfam" id="PF13460"/>
    </source>
</evidence>